<evidence type="ECO:0000256" key="2">
    <source>
        <dbReference type="SAM" id="MobiDB-lite"/>
    </source>
</evidence>
<dbReference type="GO" id="GO:0046491">
    <property type="term" value="P:L-methylmalonyl-CoA metabolic process"/>
    <property type="evidence" value="ECO:0007669"/>
    <property type="project" value="TreeGrafter"/>
</dbReference>
<evidence type="ECO:0000256" key="1">
    <source>
        <dbReference type="ARBA" id="ARBA00022723"/>
    </source>
</evidence>
<dbReference type="Gene3D" id="3.10.180.10">
    <property type="entry name" value="2,3-Dihydroxybiphenyl 1,2-Dioxygenase, domain 1"/>
    <property type="match status" value="1"/>
</dbReference>
<protein>
    <submittedName>
        <fullName evidence="3">Glyoxalase family protein</fullName>
    </submittedName>
</protein>
<dbReference type="GO" id="GO:0046872">
    <property type="term" value="F:metal ion binding"/>
    <property type="evidence" value="ECO:0007669"/>
    <property type="project" value="UniProtKB-KW"/>
</dbReference>
<reference evidence="3 4" key="1">
    <citation type="submission" date="2018-06" db="EMBL/GenBank/DDBJ databases">
        <authorList>
            <consortium name="Pathogen Informatics"/>
            <person name="Doyle S."/>
        </authorList>
    </citation>
    <scope>NUCLEOTIDE SEQUENCE [LARGE SCALE GENOMIC DNA]</scope>
    <source>
        <strain evidence="3 4">NCTC7688</strain>
    </source>
</reference>
<proteinExistence type="predicted"/>
<sequence length="176" mass="19893">MEEDKISNIRGINHIGMTVPNIEAAFKFLKDAFDAKYAYDGLTYDDEPRKGPEVERMLGLSKGSAIVKQRMIVIGNGPNIEMFEIESDDKREPLELEDNGYHHISLFVDDMDRAIQQAVDAGASPLSEKHDNSRYEDSEGSSSVYLKSPWHSLIELQSIPNGYYYPEDSESNVFIP</sequence>
<feature type="compositionally biased region" description="Basic and acidic residues" evidence="2">
    <location>
        <begin position="127"/>
        <end position="137"/>
    </location>
</feature>
<dbReference type="InterPro" id="IPR051785">
    <property type="entry name" value="MMCE/EMCE_epimerase"/>
</dbReference>
<dbReference type="PROSITE" id="PS51819">
    <property type="entry name" value="VOC"/>
    <property type="match status" value="1"/>
</dbReference>
<evidence type="ECO:0000313" key="4">
    <source>
        <dbReference type="Proteomes" id="UP000254707"/>
    </source>
</evidence>
<dbReference type="GO" id="GO:0004493">
    <property type="term" value="F:methylmalonyl-CoA epimerase activity"/>
    <property type="evidence" value="ECO:0007669"/>
    <property type="project" value="TreeGrafter"/>
</dbReference>
<dbReference type="InterPro" id="IPR037523">
    <property type="entry name" value="VOC_core"/>
</dbReference>
<gene>
    <name evidence="3" type="ORF">NCTC7688_02631</name>
</gene>
<dbReference type="PANTHER" id="PTHR43048">
    <property type="entry name" value="METHYLMALONYL-COA EPIMERASE"/>
    <property type="match status" value="1"/>
</dbReference>
<dbReference type="SUPFAM" id="SSF54593">
    <property type="entry name" value="Glyoxalase/Bleomycin resistance protein/Dihydroxybiphenyl dioxygenase"/>
    <property type="match status" value="1"/>
</dbReference>
<dbReference type="AlphaFoldDB" id="A0A380HR66"/>
<dbReference type="Proteomes" id="UP000254707">
    <property type="component" value="Unassembled WGS sequence"/>
</dbReference>
<dbReference type="InterPro" id="IPR029068">
    <property type="entry name" value="Glyas_Bleomycin-R_OHBP_Dase"/>
</dbReference>
<keyword evidence="1" id="KW-0479">Metal-binding</keyword>
<name>A0A380HR66_STASA</name>
<dbReference type="EMBL" id="UHED01000001">
    <property type="protein sequence ID" value="SUM84682.1"/>
    <property type="molecule type" value="Genomic_DNA"/>
</dbReference>
<feature type="region of interest" description="Disordered" evidence="2">
    <location>
        <begin position="121"/>
        <end position="143"/>
    </location>
</feature>
<evidence type="ECO:0000313" key="3">
    <source>
        <dbReference type="EMBL" id="SUM84682.1"/>
    </source>
</evidence>
<dbReference type="PANTHER" id="PTHR43048:SF6">
    <property type="entry name" value="BLR8189 PROTEIN"/>
    <property type="match status" value="1"/>
</dbReference>
<dbReference type="Pfam" id="PF13669">
    <property type="entry name" value="Glyoxalase_4"/>
    <property type="match status" value="1"/>
</dbReference>
<organism evidence="3 4">
    <name type="scientific">Staphylococcus saprophyticus</name>
    <dbReference type="NCBI Taxonomy" id="29385"/>
    <lineage>
        <taxon>Bacteria</taxon>
        <taxon>Bacillati</taxon>
        <taxon>Bacillota</taxon>
        <taxon>Bacilli</taxon>
        <taxon>Bacillales</taxon>
        <taxon>Staphylococcaceae</taxon>
        <taxon>Staphylococcus</taxon>
    </lineage>
</organism>
<accession>A0A380HR66</accession>